<proteinExistence type="inferred from homology"/>
<evidence type="ECO:0000256" key="3">
    <source>
        <dbReference type="ARBA" id="ARBA00022694"/>
    </source>
</evidence>
<name>A0A7R7ZPG9_ASPCH</name>
<evidence type="ECO:0000256" key="7">
    <source>
        <dbReference type="SAM" id="MobiDB-lite"/>
    </source>
</evidence>
<dbReference type="EMBL" id="AP024419">
    <property type="protein sequence ID" value="BCR88641.1"/>
    <property type="molecule type" value="Genomic_DNA"/>
</dbReference>
<dbReference type="PANTHER" id="PTHR43033">
    <property type="entry name" value="TRNA(ILE)-LYSIDINE SYNTHASE-RELATED"/>
    <property type="match status" value="1"/>
</dbReference>
<dbReference type="CDD" id="cd01992">
    <property type="entry name" value="TilS_N"/>
    <property type="match status" value="1"/>
</dbReference>
<evidence type="ECO:0000313" key="9">
    <source>
        <dbReference type="EMBL" id="BCR88641.1"/>
    </source>
</evidence>
<dbReference type="InterPro" id="IPR014729">
    <property type="entry name" value="Rossmann-like_a/b/a_fold"/>
</dbReference>
<dbReference type="SUPFAM" id="SSF52402">
    <property type="entry name" value="Adenine nucleotide alpha hydrolases-like"/>
    <property type="match status" value="1"/>
</dbReference>
<keyword evidence="4" id="KW-0547">Nucleotide-binding</keyword>
<keyword evidence="10" id="KW-1185">Reference proteome</keyword>
<dbReference type="InterPro" id="IPR011063">
    <property type="entry name" value="TilS/TtcA_N"/>
</dbReference>
<evidence type="ECO:0000259" key="8">
    <source>
        <dbReference type="Pfam" id="PF01171"/>
    </source>
</evidence>
<comment type="catalytic activity">
    <reaction evidence="6">
        <text>cytidine(34) in tRNA(Ile2) + L-lysine + ATP = lysidine(34) in tRNA(Ile2) + AMP + diphosphate + H(+)</text>
        <dbReference type="Rhea" id="RHEA:43744"/>
        <dbReference type="Rhea" id="RHEA-COMP:10625"/>
        <dbReference type="Rhea" id="RHEA-COMP:10670"/>
        <dbReference type="ChEBI" id="CHEBI:15378"/>
        <dbReference type="ChEBI" id="CHEBI:30616"/>
        <dbReference type="ChEBI" id="CHEBI:32551"/>
        <dbReference type="ChEBI" id="CHEBI:33019"/>
        <dbReference type="ChEBI" id="CHEBI:82748"/>
        <dbReference type="ChEBI" id="CHEBI:83665"/>
        <dbReference type="ChEBI" id="CHEBI:456215"/>
        <dbReference type="EC" id="6.3.4.19"/>
    </reaction>
</comment>
<dbReference type="Pfam" id="PF01171">
    <property type="entry name" value="ATP_bind_3"/>
    <property type="match status" value="1"/>
</dbReference>
<dbReference type="AlphaFoldDB" id="A0A7R7ZPG9"/>
<dbReference type="GO" id="GO:0005524">
    <property type="term" value="F:ATP binding"/>
    <property type="evidence" value="ECO:0007669"/>
    <property type="project" value="UniProtKB-KW"/>
</dbReference>
<dbReference type="InterPro" id="IPR012795">
    <property type="entry name" value="tRNA_Ile_lys_synt_N"/>
</dbReference>
<evidence type="ECO:0000256" key="2">
    <source>
        <dbReference type="ARBA" id="ARBA00022598"/>
    </source>
</evidence>
<dbReference type="GeneID" id="66982999"/>
<dbReference type="NCBIfam" id="TIGR02432">
    <property type="entry name" value="lysidine_TilS_N"/>
    <property type="match status" value="1"/>
</dbReference>
<dbReference type="Gene3D" id="3.40.50.620">
    <property type="entry name" value="HUPs"/>
    <property type="match status" value="1"/>
</dbReference>
<dbReference type="Proteomes" id="UP000637239">
    <property type="component" value="Chromosome 4"/>
</dbReference>
<evidence type="ECO:0000256" key="4">
    <source>
        <dbReference type="ARBA" id="ARBA00022741"/>
    </source>
</evidence>
<feature type="region of interest" description="Disordered" evidence="7">
    <location>
        <begin position="484"/>
        <end position="503"/>
    </location>
</feature>
<reference evidence="9" key="1">
    <citation type="submission" date="2021-01" db="EMBL/GenBank/DDBJ databases">
        <authorList>
            <consortium name="Aspergillus chevalieri M1 genome sequencing consortium"/>
            <person name="Kazuki M."/>
            <person name="Futagami T."/>
        </authorList>
    </citation>
    <scope>NUCLEOTIDE SEQUENCE</scope>
    <source>
        <strain evidence="9">M1</strain>
    </source>
</reference>
<accession>A0A7R7ZPG9</accession>
<organism evidence="9 10">
    <name type="scientific">Aspergillus chevalieri</name>
    <name type="common">Eurotium chevalieri</name>
    <dbReference type="NCBI Taxonomy" id="182096"/>
    <lineage>
        <taxon>Eukaryota</taxon>
        <taxon>Fungi</taxon>
        <taxon>Dikarya</taxon>
        <taxon>Ascomycota</taxon>
        <taxon>Pezizomycotina</taxon>
        <taxon>Eurotiomycetes</taxon>
        <taxon>Eurotiomycetidae</taxon>
        <taxon>Eurotiales</taxon>
        <taxon>Aspergillaceae</taxon>
        <taxon>Aspergillus</taxon>
        <taxon>Aspergillus subgen. Aspergillus</taxon>
    </lineage>
</organism>
<keyword evidence="2" id="KW-0436">Ligase</keyword>
<protein>
    <recommendedName>
        <fullName evidence="1">tRNA(Ile)-lysidine synthetase</fullName>
        <ecNumber evidence="1">6.3.4.19</ecNumber>
    </recommendedName>
</protein>
<gene>
    <name evidence="9" type="ORF">ACHE_41205S</name>
</gene>
<evidence type="ECO:0000256" key="5">
    <source>
        <dbReference type="ARBA" id="ARBA00022840"/>
    </source>
</evidence>
<dbReference type="HAMAP" id="MF_01161">
    <property type="entry name" value="tRNA_Ile_lys_synt"/>
    <property type="match status" value="1"/>
</dbReference>
<evidence type="ECO:0000256" key="6">
    <source>
        <dbReference type="ARBA" id="ARBA00048539"/>
    </source>
</evidence>
<sequence>MRASCLLASPATITIRQFLDHFRRAWTESQRLPGLRKSLIPRRLGLAVSGGADSMALAYLCKQLEKSGLVEDLSVTAFVVDHKAREESSREARMVRGWLDQLEITTKILELDWSTAITSQGKGKPSAFETFARRLRFQTLGTACRNDDIETLMMGHHQDDNVETTLWRLCTGARGAGLMGIPQVARIPECHGIYGVAESGEAVKLSSTKMRTRVSRGVIASGGISICRPLLSFPKANLLDICREHNVPFVNDPTNFDPTLTPRNAIRSLVSGNRLPRALTTPSILSLIQASQDLLKDSIDLSNEILRHCKLIDLNLTSGTMAIQFPPSSSAQPAGTIPTRRFTKNQDQRNNQIQAVTLRRITELVSPFPENHFPLRSFENFTEHVFQPPSTEEPKRQPFTLGGVMFQPSQRKLADAGNSGDTWFLSRQPFMRNRLPTLDFDIPVLPVIKQQEQHIHSSDKYEHTPWKLWDNRYWFRLAITPSTRSLSPPTAKANDKNGNKEILLTENTLPVTIRPLQQSDLRHLREYPSSSPSSSTPPPSAKHGQPTQNKERKKTNPLWTQLSQTLSRESPAQSRFTIPALFIQEQQESGVKENLLALPTLDIRFPYSMSLSGTEISCEVYWEWQYKMIDEETVKSMSD</sequence>
<dbReference type="PANTHER" id="PTHR43033:SF1">
    <property type="entry name" value="TRNA(ILE)-LYSIDINE SYNTHASE-RELATED"/>
    <property type="match status" value="1"/>
</dbReference>
<keyword evidence="5" id="KW-0067">ATP-binding</keyword>
<reference evidence="9" key="2">
    <citation type="submission" date="2021-02" db="EMBL/GenBank/DDBJ databases">
        <title>Aspergillus chevalieri M1 genome sequence.</title>
        <authorList>
            <person name="Kadooka C."/>
            <person name="Mori K."/>
            <person name="Futagami T."/>
        </authorList>
    </citation>
    <scope>NUCLEOTIDE SEQUENCE</scope>
    <source>
        <strain evidence="9">M1</strain>
    </source>
</reference>
<dbReference type="EC" id="6.3.4.19" evidence="1"/>
<dbReference type="InterPro" id="IPR012094">
    <property type="entry name" value="tRNA_Ile_lys_synt"/>
</dbReference>
<dbReference type="GO" id="GO:0008033">
    <property type="term" value="P:tRNA processing"/>
    <property type="evidence" value="ECO:0007669"/>
    <property type="project" value="UniProtKB-KW"/>
</dbReference>
<dbReference type="GO" id="GO:0032267">
    <property type="term" value="F:tRNA(Ile)-lysidine synthase activity"/>
    <property type="evidence" value="ECO:0007669"/>
    <property type="project" value="UniProtKB-EC"/>
</dbReference>
<keyword evidence="3" id="KW-0819">tRNA processing</keyword>
<evidence type="ECO:0000313" key="10">
    <source>
        <dbReference type="Proteomes" id="UP000637239"/>
    </source>
</evidence>
<dbReference type="KEGG" id="ache:ACHE_41205S"/>
<evidence type="ECO:0000256" key="1">
    <source>
        <dbReference type="ARBA" id="ARBA00013267"/>
    </source>
</evidence>
<feature type="region of interest" description="Disordered" evidence="7">
    <location>
        <begin position="525"/>
        <end position="556"/>
    </location>
</feature>
<dbReference type="RefSeq" id="XP_043137163.1">
    <property type="nucleotide sequence ID" value="XM_043279489.1"/>
</dbReference>
<feature type="domain" description="tRNA(Ile)-lysidine/2-thiocytidine synthase N-terminal" evidence="8">
    <location>
        <begin position="45"/>
        <end position="268"/>
    </location>
</feature>